<evidence type="ECO:0000313" key="2">
    <source>
        <dbReference type="Proteomes" id="UP000219020"/>
    </source>
</evidence>
<keyword evidence="2" id="KW-1185">Reference proteome</keyword>
<sequence>MEFTHCHQVFELPKKSLYITEYQLFHGWCWHCNYPVQANLPDDPPSGQLDPRRLSHIVVLFCQYPLSICKIKRPFMDQYGTHFSI</sequence>
<dbReference type="AlphaFoldDB" id="A0A2A5T0V4"/>
<accession>A0A2A5T0V4</accession>
<reference evidence="2" key="1">
    <citation type="submission" date="2017-04" db="EMBL/GenBank/DDBJ databases">
        <title>Genome evolution of the luminous symbionts of deep sea anglerfish.</title>
        <authorList>
            <person name="Hendry T.A."/>
        </authorList>
    </citation>
    <scope>NUCLEOTIDE SEQUENCE [LARGE SCALE GENOMIC DNA]</scope>
</reference>
<comment type="caution">
    <text evidence="1">The sequence shown here is derived from an EMBL/GenBank/DDBJ whole genome shotgun (WGS) entry which is preliminary data.</text>
</comment>
<dbReference type="Proteomes" id="UP000219020">
    <property type="component" value="Unassembled WGS sequence"/>
</dbReference>
<proteinExistence type="predicted"/>
<name>A0A2A5T0V4_9GAMM</name>
<gene>
    <name evidence="1" type="ORF">BTN49_2760</name>
</gene>
<evidence type="ECO:0000313" key="1">
    <source>
        <dbReference type="EMBL" id="PCS21748.1"/>
    </source>
</evidence>
<protein>
    <submittedName>
        <fullName evidence="1">Mobile element protein</fullName>
    </submittedName>
</protein>
<organism evidence="1 2">
    <name type="scientific">Candidatus Enterovibrio escicola</name>
    <dbReference type="NCBI Taxonomy" id="1927127"/>
    <lineage>
        <taxon>Bacteria</taxon>
        <taxon>Pseudomonadati</taxon>
        <taxon>Pseudomonadota</taxon>
        <taxon>Gammaproteobacteria</taxon>
        <taxon>Vibrionales</taxon>
        <taxon>Vibrionaceae</taxon>
        <taxon>Enterovibrio</taxon>
    </lineage>
</organism>
<dbReference type="EMBL" id="NBYY01000031">
    <property type="protein sequence ID" value="PCS21748.1"/>
    <property type="molecule type" value="Genomic_DNA"/>
</dbReference>